<feature type="compositionally biased region" description="Basic and acidic residues" evidence="1">
    <location>
        <begin position="68"/>
        <end position="78"/>
    </location>
</feature>
<keyword evidence="3" id="KW-1185">Reference proteome</keyword>
<feature type="region of interest" description="Disordered" evidence="1">
    <location>
        <begin position="66"/>
        <end position="93"/>
    </location>
</feature>
<gene>
    <name evidence="2" type="ORF">Nepgr_033882</name>
</gene>
<organism evidence="2 3">
    <name type="scientific">Nepenthes gracilis</name>
    <name type="common">Slender pitcher plant</name>
    <dbReference type="NCBI Taxonomy" id="150966"/>
    <lineage>
        <taxon>Eukaryota</taxon>
        <taxon>Viridiplantae</taxon>
        <taxon>Streptophyta</taxon>
        <taxon>Embryophyta</taxon>
        <taxon>Tracheophyta</taxon>
        <taxon>Spermatophyta</taxon>
        <taxon>Magnoliopsida</taxon>
        <taxon>eudicotyledons</taxon>
        <taxon>Gunneridae</taxon>
        <taxon>Pentapetalae</taxon>
        <taxon>Caryophyllales</taxon>
        <taxon>Nepenthaceae</taxon>
        <taxon>Nepenthes</taxon>
    </lineage>
</organism>
<dbReference type="Proteomes" id="UP001279734">
    <property type="component" value="Unassembled WGS sequence"/>
</dbReference>
<proteinExistence type="predicted"/>
<name>A0AAD3Y798_NEPGR</name>
<protein>
    <submittedName>
        <fullName evidence="2">Uncharacterized protein</fullName>
    </submittedName>
</protein>
<reference evidence="2" key="1">
    <citation type="submission" date="2023-05" db="EMBL/GenBank/DDBJ databases">
        <title>Nepenthes gracilis genome sequencing.</title>
        <authorList>
            <person name="Fukushima K."/>
        </authorList>
    </citation>
    <scope>NUCLEOTIDE SEQUENCE</scope>
    <source>
        <strain evidence="2">SING2019-196</strain>
    </source>
</reference>
<accession>A0AAD3Y798</accession>
<dbReference type="AlphaFoldDB" id="A0AAD3Y798"/>
<sequence>MIIGFVLASGAVGGLGLGCFRCLLISPCMPFSCTIRMPDSARILGFPDPFVVYYAESDFDSYAGGPRWHADEKARDTEAEPTTPSSGSTMDKAGTNSAGFTGFVSTDLVMKLMWLCGRLPPAYYGSKNVDLGFRSVGLSRKVKDGPVEPGCLGSVALG</sequence>
<dbReference type="EMBL" id="BSYO01000054">
    <property type="protein sequence ID" value="GMH32038.1"/>
    <property type="molecule type" value="Genomic_DNA"/>
</dbReference>
<evidence type="ECO:0000256" key="1">
    <source>
        <dbReference type="SAM" id="MobiDB-lite"/>
    </source>
</evidence>
<feature type="compositionally biased region" description="Polar residues" evidence="1">
    <location>
        <begin position="80"/>
        <end position="93"/>
    </location>
</feature>
<evidence type="ECO:0000313" key="3">
    <source>
        <dbReference type="Proteomes" id="UP001279734"/>
    </source>
</evidence>
<evidence type="ECO:0000313" key="2">
    <source>
        <dbReference type="EMBL" id="GMH32038.1"/>
    </source>
</evidence>
<comment type="caution">
    <text evidence="2">The sequence shown here is derived from an EMBL/GenBank/DDBJ whole genome shotgun (WGS) entry which is preliminary data.</text>
</comment>